<reference evidence="3 4" key="1">
    <citation type="journal article" date="2019" name="Nat. Microbiol.">
        <title>Mediterranean grassland soil C-N compound turnover is dependent on rainfall and depth, and is mediated by genomically divergent microorganisms.</title>
        <authorList>
            <person name="Diamond S."/>
            <person name="Andeer P.F."/>
            <person name="Li Z."/>
            <person name="Crits-Christoph A."/>
            <person name="Burstein D."/>
            <person name="Anantharaman K."/>
            <person name="Lane K.R."/>
            <person name="Thomas B.C."/>
            <person name="Pan C."/>
            <person name="Northen T.R."/>
            <person name="Banfield J.F."/>
        </authorList>
    </citation>
    <scope>NUCLEOTIDE SEQUENCE [LARGE SCALE GENOMIC DNA]</scope>
    <source>
        <strain evidence="1">WS_4</strain>
        <strain evidence="2">WS_7</strain>
    </source>
</reference>
<evidence type="ECO:0000313" key="2">
    <source>
        <dbReference type="EMBL" id="TMQ65459.1"/>
    </source>
</evidence>
<evidence type="ECO:0000313" key="4">
    <source>
        <dbReference type="Proteomes" id="UP000319829"/>
    </source>
</evidence>
<sequence>MLPTSIEAPETEASSRLTEVKRRIRERYYDRPEVRRALSRLVLRKLVQENSAGKRERPESA</sequence>
<dbReference type="EMBL" id="VBOX01000020">
    <property type="protein sequence ID" value="TMQ65459.1"/>
    <property type="molecule type" value="Genomic_DNA"/>
</dbReference>
<proteinExistence type="predicted"/>
<protein>
    <submittedName>
        <fullName evidence="2">Uncharacterized protein</fullName>
    </submittedName>
</protein>
<evidence type="ECO:0000313" key="3">
    <source>
        <dbReference type="Proteomes" id="UP000317366"/>
    </source>
</evidence>
<comment type="caution">
    <text evidence="2">The sequence shown here is derived from an EMBL/GenBank/DDBJ whole genome shotgun (WGS) entry which is preliminary data.</text>
</comment>
<accession>A0A538TP91</accession>
<evidence type="ECO:0000313" key="1">
    <source>
        <dbReference type="EMBL" id="TMQ54015.1"/>
    </source>
</evidence>
<dbReference type="Proteomes" id="UP000319829">
    <property type="component" value="Unassembled WGS sequence"/>
</dbReference>
<dbReference type="Proteomes" id="UP000317366">
    <property type="component" value="Unassembled WGS sequence"/>
</dbReference>
<name>A0A538TP91_UNCEI</name>
<dbReference type="AlphaFoldDB" id="A0A538TP91"/>
<organism evidence="2 3">
    <name type="scientific">Eiseniibacteriota bacterium</name>
    <dbReference type="NCBI Taxonomy" id="2212470"/>
    <lineage>
        <taxon>Bacteria</taxon>
        <taxon>Candidatus Eiseniibacteriota</taxon>
    </lineage>
</organism>
<dbReference type="EMBL" id="VBOU01000078">
    <property type="protein sequence ID" value="TMQ54015.1"/>
    <property type="molecule type" value="Genomic_DNA"/>
</dbReference>
<gene>
    <name evidence="1" type="ORF">E6K74_07785</name>
    <name evidence="2" type="ORF">E6K77_02820</name>
</gene>